<dbReference type="SUPFAM" id="SSF49464">
    <property type="entry name" value="Carboxypeptidase regulatory domain-like"/>
    <property type="match status" value="1"/>
</dbReference>
<dbReference type="GO" id="GO:0004180">
    <property type="term" value="F:carboxypeptidase activity"/>
    <property type="evidence" value="ECO:0007669"/>
    <property type="project" value="UniProtKB-KW"/>
</dbReference>
<dbReference type="InterPro" id="IPR008969">
    <property type="entry name" value="CarboxyPept-like_regulatory"/>
</dbReference>
<organism evidence="1 2">
    <name type="scientific">Dyadobacter fanqingshengii</name>
    <dbReference type="NCBI Taxonomy" id="2906443"/>
    <lineage>
        <taxon>Bacteria</taxon>
        <taxon>Pseudomonadati</taxon>
        <taxon>Bacteroidota</taxon>
        <taxon>Cytophagia</taxon>
        <taxon>Cytophagales</taxon>
        <taxon>Spirosomataceae</taxon>
        <taxon>Dyadobacter</taxon>
    </lineage>
</organism>
<protein>
    <submittedName>
        <fullName evidence="1">Carboxypeptidase-like regulatory domain-containing protein</fullName>
    </submittedName>
</protein>
<sequence length="74" mass="8574">MPLVGATVSLSPAEAGTITDPQSTFRFDVLPVGRCWRPIDVEYSETLKTTLYEARSHYSVKMKDYFRPDLRWEF</sequence>
<dbReference type="EMBL" id="JAJTTA010000002">
    <property type="protein sequence ID" value="MCF0040311.1"/>
    <property type="molecule type" value="Genomic_DNA"/>
</dbReference>
<dbReference type="AlphaFoldDB" id="A0A9X1T932"/>
<dbReference type="Proteomes" id="UP001139700">
    <property type="component" value="Unassembled WGS sequence"/>
</dbReference>
<evidence type="ECO:0000313" key="1">
    <source>
        <dbReference type="EMBL" id="MCF0040311.1"/>
    </source>
</evidence>
<accession>A0A9X1T932</accession>
<keyword evidence="1" id="KW-0121">Carboxypeptidase</keyword>
<proteinExistence type="predicted"/>
<gene>
    <name evidence="1" type="ORF">LXM24_09460</name>
</gene>
<reference evidence="1" key="1">
    <citation type="submission" date="2021-12" db="EMBL/GenBank/DDBJ databases">
        <title>Novel species in genus Dyadobacter.</title>
        <authorList>
            <person name="Ma C."/>
        </authorList>
    </citation>
    <scope>NUCLEOTIDE SEQUENCE</scope>
    <source>
        <strain evidence="1">CY399</strain>
    </source>
</reference>
<dbReference type="RefSeq" id="WP_234612757.1">
    <property type="nucleotide sequence ID" value="NZ_JAJTTA010000002.1"/>
</dbReference>
<keyword evidence="2" id="KW-1185">Reference proteome</keyword>
<name>A0A9X1T932_9BACT</name>
<evidence type="ECO:0000313" key="2">
    <source>
        <dbReference type="Proteomes" id="UP001139700"/>
    </source>
</evidence>
<comment type="caution">
    <text evidence="1">The sequence shown here is derived from an EMBL/GenBank/DDBJ whole genome shotgun (WGS) entry which is preliminary data.</text>
</comment>
<keyword evidence="1" id="KW-0645">Protease</keyword>
<keyword evidence="1" id="KW-0378">Hydrolase</keyword>